<dbReference type="PANTHER" id="PTHR47634">
    <property type="entry name" value="PROTEIN KINASE DOMAIN-CONTAINING PROTEIN-RELATED"/>
    <property type="match status" value="1"/>
</dbReference>
<dbReference type="OMA" id="NHKGPNG"/>
<keyword evidence="14" id="KW-1185">Reference proteome</keyword>
<dbReference type="OrthoDB" id="2649at2759"/>
<evidence type="ECO:0000256" key="10">
    <source>
        <dbReference type="SAM" id="Coils"/>
    </source>
</evidence>
<dbReference type="PROSITE" id="PS00107">
    <property type="entry name" value="PROTEIN_KINASE_ATP"/>
    <property type="match status" value="1"/>
</dbReference>
<keyword evidence="10" id="KW-0175">Coiled coil</keyword>
<evidence type="ECO:0000256" key="8">
    <source>
        <dbReference type="ARBA" id="ARBA00048679"/>
    </source>
</evidence>
<feature type="binding site" evidence="9">
    <location>
        <position position="181"/>
    </location>
    <ligand>
        <name>ATP</name>
        <dbReference type="ChEBI" id="CHEBI:30616"/>
    </ligand>
</feature>
<dbReference type="GO" id="GO:0050684">
    <property type="term" value="P:regulation of mRNA processing"/>
    <property type="evidence" value="ECO:0007669"/>
    <property type="project" value="TreeGrafter"/>
</dbReference>
<keyword evidence="4 9" id="KW-0547">Nucleotide-binding</keyword>
<comment type="catalytic activity">
    <reaction evidence="8">
        <text>L-seryl-[protein] + ATP = O-phospho-L-seryl-[protein] + ADP + H(+)</text>
        <dbReference type="Rhea" id="RHEA:17989"/>
        <dbReference type="Rhea" id="RHEA-COMP:9863"/>
        <dbReference type="Rhea" id="RHEA-COMP:11604"/>
        <dbReference type="ChEBI" id="CHEBI:15378"/>
        <dbReference type="ChEBI" id="CHEBI:29999"/>
        <dbReference type="ChEBI" id="CHEBI:30616"/>
        <dbReference type="ChEBI" id="CHEBI:83421"/>
        <dbReference type="ChEBI" id="CHEBI:456216"/>
        <dbReference type="EC" id="2.7.11.1"/>
    </reaction>
</comment>
<evidence type="ECO:0000256" key="4">
    <source>
        <dbReference type="ARBA" id="ARBA00022741"/>
    </source>
</evidence>
<dbReference type="InterPro" id="IPR011009">
    <property type="entry name" value="Kinase-like_dom_sf"/>
</dbReference>
<dbReference type="GO" id="GO:0004674">
    <property type="term" value="F:protein serine/threonine kinase activity"/>
    <property type="evidence" value="ECO:0007669"/>
    <property type="project" value="UniProtKB-KW"/>
</dbReference>
<evidence type="ECO:0000256" key="3">
    <source>
        <dbReference type="ARBA" id="ARBA00022679"/>
    </source>
</evidence>
<dbReference type="Gene3D" id="1.10.510.10">
    <property type="entry name" value="Transferase(Phosphotransferase) domain 1"/>
    <property type="match status" value="1"/>
</dbReference>
<evidence type="ECO:0000259" key="12">
    <source>
        <dbReference type="PROSITE" id="PS50011"/>
    </source>
</evidence>
<evidence type="ECO:0000256" key="7">
    <source>
        <dbReference type="ARBA" id="ARBA00047899"/>
    </source>
</evidence>
<keyword evidence="5" id="KW-0418">Kinase</keyword>
<evidence type="ECO:0000313" key="14">
    <source>
        <dbReference type="Proteomes" id="UP000444721"/>
    </source>
</evidence>
<keyword evidence="2" id="KW-0723">Serine/threonine-protein kinase</keyword>
<feature type="region of interest" description="Disordered" evidence="11">
    <location>
        <begin position="1"/>
        <end position="77"/>
    </location>
</feature>
<proteinExistence type="predicted"/>
<evidence type="ECO:0000256" key="5">
    <source>
        <dbReference type="ARBA" id="ARBA00022777"/>
    </source>
</evidence>
<dbReference type="GO" id="GO:0000245">
    <property type="term" value="P:spliceosomal complex assembly"/>
    <property type="evidence" value="ECO:0007669"/>
    <property type="project" value="TreeGrafter"/>
</dbReference>
<feature type="region of interest" description="Disordered" evidence="11">
    <location>
        <begin position="92"/>
        <end position="140"/>
    </location>
</feature>
<dbReference type="GO" id="GO:0005524">
    <property type="term" value="F:ATP binding"/>
    <property type="evidence" value="ECO:0007669"/>
    <property type="project" value="UniProtKB-UniRule"/>
</dbReference>
<dbReference type="PROSITE" id="PS00108">
    <property type="entry name" value="PROTEIN_KINASE_ST"/>
    <property type="match status" value="1"/>
</dbReference>
<dbReference type="GeneID" id="68115969"/>
<reference evidence="13 14" key="1">
    <citation type="journal article" date="2019" name="Sci. Rep.">
        <title>Nanopore sequencing improves the draft genome of the human pathogenic amoeba Naegleria fowleri.</title>
        <authorList>
            <person name="Liechti N."/>
            <person name="Schurch N."/>
            <person name="Bruggmann R."/>
            <person name="Wittwer M."/>
        </authorList>
    </citation>
    <scope>NUCLEOTIDE SEQUENCE [LARGE SCALE GENOMIC DNA]</scope>
    <source>
        <strain evidence="13 14">ATCC 30894</strain>
    </source>
</reference>
<gene>
    <name evidence="13" type="ORF">FDP41_008751</name>
</gene>
<dbReference type="InterPro" id="IPR000719">
    <property type="entry name" value="Prot_kinase_dom"/>
</dbReference>
<protein>
    <recommendedName>
        <fullName evidence="1">non-specific serine/threonine protein kinase</fullName>
        <ecNumber evidence="1">2.7.11.1</ecNumber>
    </recommendedName>
</protein>
<evidence type="ECO:0000313" key="13">
    <source>
        <dbReference type="EMBL" id="KAF0972899.1"/>
    </source>
</evidence>
<keyword evidence="3" id="KW-0808">Transferase</keyword>
<dbReference type="EC" id="2.7.11.1" evidence="1"/>
<keyword evidence="6 9" id="KW-0067">ATP-binding</keyword>
<dbReference type="FunFam" id="1.10.510.10:FF:000275">
    <property type="entry name" value="SRSF protein kinase 2 isoform X3"/>
    <property type="match status" value="1"/>
</dbReference>
<evidence type="ECO:0000256" key="11">
    <source>
        <dbReference type="SAM" id="MobiDB-lite"/>
    </source>
</evidence>
<dbReference type="AlphaFoldDB" id="A0A6A5BIN5"/>
<dbReference type="SMART" id="SM00220">
    <property type="entry name" value="S_TKc"/>
    <property type="match status" value="1"/>
</dbReference>
<dbReference type="InterPro" id="IPR017441">
    <property type="entry name" value="Protein_kinase_ATP_BS"/>
</dbReference>
<dbReference type="Pfam" id="PF00069">
    <property type="entry name" value="Pkinase"/>
    <property type="match status" value="2"/>
</dbReference>
<dbReference type="VEuPathDB" id="AmoebaDB:FDP41_008751"/>
<dbReference type="Gene3D" id="3.30.200.20">
    <property type="entry name" value="Phosphorylase Kinase, domain 1"/>
    <property type="match status" value="1"/>
</dbReference>
<dbReference type="EMBL" id="VFQX01000064">
    <property type="protein sequence ID" value="KAF0972899.1"/>
    <property type="molecule type" value="Genomic_DNA"/>
</dbReference>
<feature type="coiled-coil region" evidence="10">
    <location>
        <begin position="375"/>
        <end position="404"/>
    </location>
</feature>
<feature type="compositionally biased region" description="Low complexity" evidence="11">
    <location>
        <begin position="97"/>
        <end position="116"/>
    </location>
</feature>
<sequence length="604" mass="68256">MNTEESPLEVPPTPIESTGISRPTATASSSPLKPTITKESPSGSRITTQQSSGSSKKKHSSAGTSSISSSSSSSNTHSDAFIAQQLMKRIKEKKGGVKVVQKKASTTSTSSSSSQQPKDNDYSDTENEPKSEYKKGGYHPVAIGDRLGNDRYIVVHKLGWGYFSTVWLCYDLVEKIFRAVKIQKSQKDFSDAAMDEIKLLDHVMKKFSELYSHYNNQQEHVVTLGEEATACNIVEDEATNSNCVNNQYLSQRTSVDYSKLRVVGMFDHFLVRGVNGTHVSMVFEVVGHNLLKLIEQYEYKGMPLSLVKIIMRDVLEGLDLLHSHCKIIHTDIKPENILIVKPANKIQHIMDHYQVPDFDVPLEERDVSTLNKKQLKKLKQKLKHENRLQELHELEEKIEKIEKEGSANACDDTVNDPTTKQLKILLENAPPDHIDVENIRVKIADFGNSVFSDKKVTDDIQTRQYRSPEVILGARYFSAADMWSAACLAFELATGQYLFDPQSGRTYNRDEDHLALMIELLGPFPHELLSRGSKTTKFFNASKGEMLNIKKFKPTSLKQKLTDQYGMEEEEATQFSQFLLPMLEMMPERRATAKQMLQHPFIKE</sequence>
<feature type="compositionally biased region" description="Low complexity" evidence="11">
    <location>
        <begin position="61"/>
        <end position="74"/>
    </location>
</feature>
<dbReference type="VEuPathDB" id="AmoebaDB:NfTy_010720"/>
<dbReference type="PANTHER" id="PTHR47634:SF9">
    <property type="entry name" value="PROTEIN KINASE DOMAIN-CONTAINING PROTEIN-RELATED"/>
    <property type="match status" value="1"/>
</dbReference>
<evidence type="ECO:0000256" key="9">
    <source>
        <dbReference type="PROSITE-ProRule" id="PRU10141"/>
    </source>
</evidence>
<dbReference type="RefSeq" id="XP_044557613.1">
    <property type="nucleotide sequence ID" value="XM_044712638.1"/>
</dbReference>
<dbReference type="InterPro" id="IPR008271">
    <property type="entry name" value="Ser/Thr_kinase_AS"/>
</dbReference>
<dbReference type="InterPro" id="IPR051334">
    <property type="entry name" value="SRPK"/>
</dbReference>
<dbReference type="PROSITE" id="PS50011">
    <property type="entry name" value="PROTEIN_KINASE_DOM"/>
    <property type="match status" value="1"/>
</dbReference>
<feature type="compositionally biased region" description="Polar residues" evidence="11">
    <location>
        <begin position="15"/>
        <end position="46"/>
    </location>
</feature>
<accession>A0A6A5BIN5</accession>
<feature type="domain" description="Protein kinase" evidence="12">
    <location>
        <begin position="152"/>
        <end position="602"/>
    </location>
</feature>
<evidence type="ECO:0000256" key="2">
    <source>
        <dbReference type="ARBA" id="ARBA00022527"/>
    </source>
</evidence>
<comment type="caution">
    <text evidence="13">The sequence shown here is derived from an EMBL/GenBank/DDBJ whole genome shotgun (WGS) entry which is preliminary data.</text>
</comment>
<evidence type="ECO:0000256" key="1">
    <source>
        <dbReference type="ARBA" id="ARBA00012513"/>
    </source>
</evidence>
<dbReference type="VEuPathDB" id="AmoebaDB:NF0130570"/>
<evidence type="ECO:0000256" key="6">
    <source>
        <dbReference type="ARBA" id="ARBA00022840"/>
    </source>
</evidence>
<organism evidence="13 14">
    <name type="scientific">Naegleria fowleri</name>
    <name type="common">Brain eating amoeba</name>
    <dbReference type="NCBI Taxonomy" id="5763"/>
    <lineage>
        <taxon>Eukaryota</taxon>
        <taxon>Discoba</taxon>
        <taxon>Heterolobosea</taxon>
        <taxon>Tetramitia</taxon>
        <taxon>Eutetramitia</taxon>
        <taxon>Vahlkampfiidae</taxon>
        <taxon>Naegleria</taxon>
    </lineage>
</organism>
<name>A0A6A5BIN5_NAEFO</name>
<comment type="catalytic activity">
    <reaction evidence="7">
        <text>L-threonyl-[protein] + ATP = O-phospho-L-threonyl-[protein] + ADP + H(+)</text>
        <dbReference type="Rhea" id="RHEA:46608"/>
        <dbReference type="Rhea" id="RHEA-COMP:11060"/>
        <dbReference type="Rhea" id="RHEA-COMP:11605"/>
        <dbReference type="ChEBI" id="CHEBI:15378"/>
        <dbReference type="ChEBI" id="CHEBI:30013"/>
        <dbReference type="ChEBI" id="CHEBI:30616"/>
        <dbReference type="ChEBI" id="CHEBI:61977"/>
        <dbReference type="ChEBI" id="CHEBI:456216"/>
        <dbReference type="EC" id="2.7.11.1"/>
    </reaction>
</comment>
<dbReference type="Proteomes" id="UP000444721">
    <property type="component" value="Unassembled WGS sequence"/>
</dbReference>
<dbReference type="SUPFAM" id="SSF56112">
    <property type="entry name" value="Protein kinase-like (PK-like)"/>
    <property type="match status" value="1"/>
</dbReference>